<dbReference type="Gene3D" id="1.10.340.20">
    <property type="entry name" value="Apc36109-like domain"/>
    <property type="match status" value="1"/>
</dbReference>
<dbReference type="InterPro" id="IPR015053">
    <property type="entry name" value="DUF1871"/>
</dbReference>
<evidence type="ECO:0000313" key="2">
    <source>
        <dbReference type="Proteomes" id="UP001152173"/>
    </source>
</evidence>
<name>A0A9X3RDR8_9BACL</name>
<accession>A0A9X3RDR8</accession>
<sequence>MENIEMNRKAVRLLQLWDPFNMGTDAYDTETADVVAALQAIDHPTELAKRIQEVYEHSYEQWIPIEQCVQISYKLIAVKYEAKCIV</sequence>
<keyword evidence="2" id="KW-1185">Reference proteome</keyword>
<dbReference type="SUPFAM" id="SSF116922">
    <property type="entry name" value="YugE-like"/>
    <property type="match status" value="1"/>
</dbReference>
<gene>
    <name evidence="1" type="ORF">M9R32_09370</name>
</gene>
<protein>
    <submittedName>
        <fullName evidence="1">YugE family protein</fullName>
    </submittedName>
</protein>
<dbReference type="InterPro" id="IPR023162">
    <property type="entry name" value="Apc36109-like_dom_sf"/>
</dbReference>
<reference evidence="1" key="1">
    <citation type="submission" date="2022-05" db="EMBL/GenBank/DDBJ databases">
        <authorList>
            <person name="Colautti A."/>
            <person name="Iacumin L."/>
        </authorList>
    </citation>
    <scope>NUCLEOTIDE SEQUENCE</scope>
    <source>
        <strain evidence="1">SK 55</strain>
    </source>
</reference>
<dbReference type="AlphaFoldDB" id="A0A9X3RDR8"/>
<dbReference type="EMBL" id="JAMKBJ010000007">
    <property type="protein sequence ID" value="MCZ8537389.1"/>
    <property type="molecule type" value="Genomic_DNA"/>
</dbReference>
<comment type="caution">
    <text evidence="1">The sequence shown here is derived from an EMBL/GenBank/DDBJ whole genome shotgun (WGS) entry which is preliminary data.</text>
</comment>
<dbReference type="Pfam" id="PF08958">
    <property type="entry name" value="DUF1871"/>
    <property type="match status" value="1"/>
</dbReference>
<organism evidence="1 2">
    <name type="scientific">Paenisporosarcina quisquiliarum</name>
    <dbReference type="NCBI Taxonomy" id="365346"/>
    <lineage>
        <taxon>Bacteria</taxon>
        <taxon>Bacillati</taxon>
        <taxon>Bacillota</taxon>
        <taxon>Bacilli</taxon>
        <taxon>Bacillales</taxon>
        <taxon>Caryophanaceae</taxon>
        <taxon>Paenisporosarcina</taxon>
    </lineage>
</organism>
<dbReference type="RefSeq" id="WP_269926484.1">
    <property type="nucleotide sequence ID" value="NZ_JAMKBJ010000007.1"/>
</dbReference>
<evidence type="ECO:0000313" key="1">
    <source>
        <dbReference type="EMBL" id="MCZ8537389.1"/>
    </source>
</evidence>
<dbReference type="Proteomes" id="UP001152173">
    <property type="component" value="Unassembled WGS sequence"/>
</dbReference>
<proteinExistence type="predicted"/>